<dbReference type="RefSeq" id="WP_187224012.1">
    <property type="nucleotide sequence ID" value="NZ_JABVED010000021.1"/>
</dbReference>
<keyword evidence="5" id="KW-1185">Reference proteome</keyword>
<evidence type="ECO:0000313" key="5">
    <source>
        <dbReference type="Proteomes" id="UP000734823"/>
    </source>
</evidence>
<proteinExistence type="inferred from homology"/>
<organism evidence="4 5">
    <name type="scientific">Actinokineospora xionganensis</name>
    <dbReference type="NCBI Taxonomy" id="2684470"/>
    <lineage>
        <taxon>Bacteria</taxon>
        <taxon>Bacillati</taxon>
        <taxon>Actinomycetota</taxon>
        <taxon>Actinomycetes</taxon>
        <taxon>Pseudonocardiales</taxon>
        <taxon>Pseudonocardiaceae</taxon>
        <taxon>Actinokineospora</taxon>
    </lineage>
</organism>
<dbReference type="InterPro" id="IPR029058">
    <property type="entry name" value="AB_hydrolase_fold"/>
</dbReference>
<dbReference type="EMBL" id="JABVED010000021">
    <property type="protein sequence ID" value="MBC6450938.1"/>
    <property type="molecule type" value="Genomic_DNA"/>
</dbReference>
<gene>
    <name evidence="4" type="ORF">GPZ80_27625</name>
</gene>
<evidence type="ECO:0000256" key="1">
    <source>
        <dbReference type="ARBA" id="ARBA00007169"/>
    </source>
</evidence>
<evidence type="ECO:0000313" key="4">
    <source>
        <dbReference type="EMBL" id="MBC6450938.1"/>
    </source>
</evidence>
<dbReference type="Gene3D" id="3.40.50.1820">
    <property type="entry name" value="alpha/beta hydrolase"/>
    <property type="match status" value="1"/>
</dbReference>
<evidence type="ECO:0000256" key="2">
    <source>
        <dbReference type="ARBA" id="ARBA00022801"/>
    </source>
</evidence>
<dbReference type="PANTHER" id="PTHR11487">
    <property type="entry name" value="THIOESTERASE"/>
    <property type="match status" value="1"/>
</dbReference>
<keyword evidence="2" id="KW-0378">Hydrolase</keyword>
<dbReference type="PANTHER" id="PTHR11487:SF0">
    <property type="entry name" value="S-ACYL FATTY ACID SYNTHASE THIOESTERASE, MEDIUM CHAIN"/>
    <property type="match status" value="1"/>
</dbReference>
<dbReference type="Pfam" id="PF00975">
    <property type="entry name" value="Thioesterase"/>
    <property type="match status" value="1"/>
</dbReference>
<name>A0ABR7LEL4_9PSEU</name>
<dbReference type="SMART" id="SM00824">
    <property type="entry name" value="PKS_TE"/>
    <property type="match status" value="1"/>
</dbReference>
<reference evidence="4 5" key="1">
    <citation type="submission" date="2020-06" db="EMBL/GenBank/DDBJ databases">
        <title>Actinokineospora xiongansis sp. nov., isolated from soil of Baiyangdian.</title>
        <authorList>
            <person name="Zhang X."/>
        </authorList>
    </citation>
    <scope>NUCLEOTIDE SEQUENCE [LARGE SCALE GENOMIC DNA]</scope>
    <source>
        <strain evidence="4 5">HBU206404</strain>
    </source>
</reference>
<protein>
    <submittedName>
        <fullName evidence="4">Thioesterase</fullName>
    </submittedName>
</protein>
<dbReference type="InterPro" id="IPR001031">
    <property type="entry name" value="Thioesterase"/>
</dbReference>
<comment type="similarity">
    <text evidence="1">Belongs to the thioesterase family.</text>
</comment>
<comment type="caution">
    <text evidence="4">The sequence shown here is derived from an EMBL/GenBank/DDBJ whole genome shotgun (WGS) entry which is preliminary data.</text>
</comment>
<dbReference type="SUPFAM" id="SSF53474">
    <property type="entry name" value="alpha/beta-Hydrolases"/>
    <property type="match status" value="1"/>
</dbReference>
<accession>A0ABR7LEL4</accession>
<evidence type="ECO:0000259" key="3">
    <source>
        <dbReference type="SMART" id="SM00824"/>
    </source>
</evidence>
<dbReference type="Proteomes" id="UP000734823">
    <property type="component" value="Unassembled WGS sequence"/>
</dbReference>
<feature type="domain" description="Thioesterase TesA-like" evidence="3">
    <location>
        <begin position="24"/>
        <end position="246"/>
    </location>
</feature>
<dbReference type="InterPro" id="IPR020802">
    <property type="entry name" value="TesA-like"/>
</dbReference>
<dbReference type="InterPro" id="IPR012223">
    <property type="entry name" value="TEII"/>
</dbReference>
<sequence>MPLPTDDLWVRRFHPAPAAAHQLVCLPHAGGSASYYFPMSKALSPDVDVLAVQYPGRQDRVAEPLVDSVHELADRLADVIAPRADRPLTLFGHSMGAAVAFELASRLQARGITAHRLLVSGRRAASLVREGERVHEADDAGVIAAMKRLGGVDTALLAEPGLVELILPSVRNDFRAVETYRPRSAPVLDAPIVAFCGDDDPTTSVEEAQGWASHTGGGFSLEVYSGGHFFLNEHMGAVVERVRVELGV</sequence>